<name>I2CPK4_NANGC</name>
<sequence length="44" mass="5082">QLVTPPPLTSRPMPWTSHSRRRTRLIEKRCVRSIPQISLSQCPA</sequence>
<organism evidence="2">
    <name type="scientific">Nannochloropsis gaditana (strain CCMP526)</name>
    <name type="common">Green microalga</name>
    <name type="synonym">Microchloropsis gaditana</name>
    <dbReference type="NCBI Taxonomy" id="1093141"/>
    <lineage>
        <taxon>Eukaryota</taxon>
        <taxon>Sar</taxon>
        <taxon>Stramenopiles</taxon>
        <taxon>Ochrophyta</taxon>
        <taxon>Eustigmatophyceae</taxon>
        <taxon>Eustigmatales</taxon>
        <taxon>Monodopsidaceae</taxon>
        <taxon>Nannochloropsis</taxon>
    </lineage>
</organism>
<protein>
    <submittedName>
        <fullName evidence="2">Uncharacterized protein</fullName>
    </submittedName>
</protein>
<dbReference type="EMBL" id="JU967716">
    <property type="protein sequence ID" value="AFJ68837.1"/>
    <property type="molecule type" value="mRNA"/>
</dbReference>
<dbReference type="AlphaFoldDB" id="I2CPK4"/>
<accession>I2CPK4</accession>
<reference evidence="2" key="1">
    <citation type="journal article" date="2012" name="Bioengineered">
        <title>Additional insights into the genome of the oleaginous model alga Nannochloropsis gaditana.</title>
        <authorList>
            <person name="Jinkerson R.E."/>
            <person name="Radakovits R."/>
            <person name="Posewitz M.C."/>
        </authorList>
    </citation>
    <scope>NUCLEOTIDE SEQUENCE</scope>
    <source>
        <strain evidence="2">CCMP526</strain>
    </source>
</reference>
<proteinExistence type="evidence at transcript level"/>
<feature type="non-terminal residue" evidence="2">
    <location>
        <position position="1"/>
    </location>
</feature>
<reference evidence="2" key="2">
    <citation type="journal article" date="2012" name="Nat. Commun.">
        <title>Draft genome sequence and genetic transformation of the oleaginous alga Nannochloropis gaditana.</title>
        <authorList>
            <person name="Radakovits R."/>
            <person name="Jinkerson R.E."/>
            <person name="Fuerstenberg S.I."/>
            <person name="Tae H."/>
            <person name="Settlage R.E."/>
            <person name="Boore J.L."/>
            <person name="Posewitz M.C."/>
        </authorList>
    </citation>
    <scope>NUCLEOTIDE SEQUENCE</scope>
    <source>
        <strain evidence="2">CCMP526</strain>
    </source>
</reference>
<evidence type="ECO:0000256" key="1">
    <source>
        <dbReference type="SAM" id="MobiDB-lite"/>
    </source>
</evidence>
<gene>
    <name evidence="2" type="ORF">NGATSA_2001700</name>
</gene>
<evidence type="ECO:0000313" key="2">
    <source>
        <dbReference type="EMBL" id="AFJ68837.1"/>
    </source>
</evidence>
<feature type="region of interest" description="Disordered" evidence="1">
    <location>
        <begin position="1"/>
        <end position="21"/>
    </location>
</feature>